<evidence type="ECO:0000313" key="4">
    <source>
        <dbReference type="Proteomes" id="UP000094236"/>
    </source>
</evidence>
<dbReference type="InterPro" id="IPR021102">
    <property type="entry name" value="PNGase_A"/>
</dbReference>
<dbReference type="PANTHER" id="PTHR31104">
    <property type="entry name" value="PEPTIDE-N4-(N-ACETYL-BETA-GLUCOSAMINYL)ASPARAGINE AMIDASE A PROTEIN"/>
    <property type="match status" value="1"/>
</dbReference>
<name>A0A1E4TRS5_PACTA</name>
<gene>
    <name evidence="3" type="ORF">PACTADRAFT_44355</name>
</gene>
<keyword evidence="4" id="KW-1185">Reference proteome</keyword>
<dbReference type="AlphaFoldDB" id="A0A1E4TRS5"/>
<sequence>MEDGNFVENRAAFEAFSAYSAYSAESAVSSENAANDYSINSSIGDFDNEFNLDKDLEKIGDSDYELILNNHCKIWKKLLLVCKILIISFFLIFYGFTYLNYLAETSIGQDRTGRAAITIDDNFFLKKHNFNPLLSFLKEGEDPELILNQPPRKVFDVSLPVQDFGEPVYSQFLLQHTFGNSWGKPAIVDYNLPSNLDFNKVILYLNTSVSGVQYDRLAHIFLDGVSIWRTSTIEPGGRSANSQSLKDLSEYSNLFKKNGNKLMFQLDNLLTDRLNGSFDISLSANYYKVEDSKIDDKADFFTINQPADKIWSVVKPSDPSRPPLVYEPTDKLISILPKFHQNTTRAKIHLFTSGNAGEEFWYSNVLDEYKDIFKDNHHELVGHGPCRVVNVYLDNLKIATIAPEPVIFTGGFSPALWSPLVSFDAFDLKALEIELTPILPLLWSKSSSKLQFQISNCLDDNPKTLKKSSIGQNWITTANILTWESQDVVHAEGEFLNSSFTNSSNVVALQKPFSSGLIQITNTHYKNYIQGFLKYTLNNGSTIEVISDASTASQSSNIQIYQNYGDTQHLISDISSHNSFSVVDALNPGLILSQTNVSHKSPIVMKLDSKTNADEIDFTVDIVRAKSSHVNFQNYNIETSFKMGTVQNGTSKYHLSSKGNHGFGSTEQKLKAEFRSPAKKPYDYKRHVLAVNGTVIKDEVIEEQFENNFGKKDIYLTTMTNTISEQDDKDLIFKSSLSHVEKLYEYGLVSFELKNFFYNMLITGLDNVKQETEIVKENDLNSVDDGLIKEFSGHLFQIN</sequence>
<reference evidence="4" key="1">
    <citation type="submission" date="2016-05" db="EMBL/GenBank/DDBJ databases">
        <title>Comparative genomics of biotechnologically important yeasts.</title>
        <authorList>
            <consortium name="DOE Joint Genome Institute"/>
            <person name="Riley R."/>
            <person name="Haridas S."/>
            <person name="Wolfe K.H."/>
            <person name="Lopes M.R."/>
            <person name="Hittinger C.T."/>
            <person name="Goker M."/>
            <person name="Salamov A."/>
            <person name="Wisecaver J."/>
            <person name="Long T.M."/>
            <person name="Aerts A.L."/>
            <person name="Barry K."/>
            <person name="Choi C."/>
            <person name="Clum A."/>
            <person name="Coughlan A.Y."/>
            <person name="Deshpande S."/>
            <person name="Douglass A.P."/>
            <person name="Hanson S.J."/>
            <person name="Klenk H.-P."/>
            <person name="Labutti K."/>
            <person name="Lapidus A."/>
            <person name="Lindquist E."/>
            <person name="Lipzen A."/>
            <person name="Meier-Kolthoff J.P."/>
            <person name="Ohm R.A."/>
            <person name="Otillar R.P."/>
            <person name="Pangilinan J."/>
            <person name="Peng Y."/>
            <person name="Rokas A."/>
            <person name="Rosa C.A."/>
            <person name="Scheuner C."/>
            <person name="Sibirny A.A."/>
            <person name="Slot J.C."/>
            <person name="Stielow J.B."/>
            <person name="Sun H."/>
            <person name="Kurtzman C.P."/>
            <person name="Blackwell M."/>
            <person name="Grigoriev I.V."/>
            <person name="Jeffries T.W."/>
        </authorList>
    </citation>
    <scope>NUCLEOTIDE SEQUENCE [LARGE SCALE GENOMIC DNA]</scope>
    <source>
        <strain evidence="4">NRRL Y-2460</strain>
    </source>
</reference>
<keyword evidence="1" id="KW-0812">Transmembrane</keyword>
<proteinExistence type="predicted"/>
<keyword evidence="1" id="KW-1133">Transmembrane helix</keyword>
<evidence type="ECO:0000256" key="1">
    <source>
        <dbReference type="SAM" id="Phobius"/>
    </source>
</evidence>
<protein>
    <recommendedName>
        <fullName evidence="2">Peptide N-acetyl-beta-D-glucosaminyl asparaginase amidase A N-terminal domain-containing protein</fullName>
    </recommendedName>
</protein>
<accession>A0A1E4TRS5</accession>
<feature type="transmembrane region" description="Helical" evidence="1">
    <location>
        <begin position="78"/>
        <end position="99"/>
    </location>
</feature>
<evidence type="ECO:0000313" key="3">
    <source>
        <dbReference type="EMBL" id="ODV94368.1"/>
    </source>
</evidence>
<dbReference type="Proteomes" id="UP000094236">
    <property type="component" value="Unassembled WGS sequence"/>
</dbReference>
<feature type="domain" description="Peptide N-acetyl-beta-D-glucosaminyl asparaginase amidase A N-terminal" evidence="2">
    <location>
        <begin position="167"/>
        <end position="495"/>
    </location>
</feature>
<dbReference type="Pfam" id="PF12222">
    <property type="entry name" value="PNGaseA"/>
    <property type="match status" value="1"/>
</dbReference>
<dbReference type="InterPro" id="IPR056948">
    <property type="entry name" value="PNGaseA_N"/>
</dbReference>
<dbReference type="EMBL" id="KV454016">
    <property type="protein sequence ID" value="ODV94368.1"/>
    <property type="molecule type" value="Genomic_DNA"/>
</dbReference>
<organism evidence="3 4">
    <name type="scientific">Pachysolen tannophilus NRRL Y-2460</name>
    <dbReference type="NCBI Taxonomy" id="669874"/>
    <lineage>
        <taxon>Eukaryota</taxon>
        <taxon>Fungi</taxon>
        <taxon>Dikarya</taxon>
        <taxon>Ascomycota</taxon>
        <taxon>Saccharomycotina</taxon>
        <taxon>Pichiomycetes</taxon>
        <taxon>Pachysolenaceae</taxon>
        <taxon>Pachysolen</taxon>
    </lineage>
</organism>
<dbReference type="STRING" id="669874.A0A1E4TRS5"/>
<dbReference type="OrthoDB" id="1612078at2759"/>
<evidence type="ECO:0000259" key="2">
    <source>
        <dbReference type="Pfam" id="PF12222"/>
    </source>
</evidence>
<keyword evidence="1" id="KW-0472">Membrane</keyword>